<organism evidence="1 2">
    <name type="scientific">Bacteroides salyersiae CL02T12C01</name>
    <dbReference type="NCBI Taxonomy" id="997887"/>
    <lineage>
        <taxon>Bacteria</taxon>
        <taxon>Pseudomonadati</taxon>
        <taxon>Bacteroidota</taxon>
        <taxon>Bacteroidia</taxon>
        <taxon>Bacteroidales</taxon>
        <taxon>Bacteroidaceae</taxon>
        <taxon>Bacteroides</taxon>
    </lineage>
</organism>
<proteinExistence type="predicted"/>
<evidence type="ECO:0000313" key="1">
    <source>
        <dbReference type="EMBL" id="EIY65623.1"/>
    </source>
</evidence>
<dbReference type="Proteomes" id="UP000005150">
    <property type="component" value="Unassembled WGS sequence"/>
</dbReference>
<name>I9T9Y4_9BACE</name>
<gene>
    <name evidence="1" type="ORF">HMPREF1071_01818</name>
</gene>
<reference evidence="1 2" key="1">
    <citation type="submission" date="2012-02" db="EMBL/GenBank/DDBJ databases">
        <title>The Genome Sequence of Bacteroides salyersiae CL02T12C01.</title>
        <authorList>
            <consortium name="The Broad Institute Genome Sequencing Platform"/>
            <person name="Earl A."/>
            <person name="Ward D."/>
            <person name="Feldgarden M."/>
            <person name="Gevers D."/>
            <person name="Zitomersky N.L."/>
            <person name="Coyne M.J."/>
            <person name="Comstock L.E."/>
            <person name="Young S.K."/>
            <person name="Zeng Q."/>
            <person name="Gargeya S."/>
            <person name="Fitzgerald M."/>
            <person name="Haas B."/>
            <person name="Abouelleil A."/>
            <person name="Alvarado L."/>
            <person name="Arachchi H.M."/>
            <person name="Berlin A."/>
            <person name="Chapman S.B."/>
            <person name="Gearin G."/>
            <person name="Goldberg J."/>
            <person name="Griggs A."/>
            <person name="Gujja S."/>
            <person name="Hansen M."/>
            <person name="Heiman D."/>
            <person name="Howarth C."/>
            <person name="Larimer J."/>
            <person name="Lui A."/>
            <person name="MacDonald P.J.P."/>
            <person name="McCowen C."/>
            <person name="Montmayeur A."/>
            <person name="Murphy C."/>
            <person name="Neiman D."/>
            <person name="Pearson M."/>
            <person name="Priest M."/>
            <person name="Roberts A."/>
            <person name="Saif S."/>
            <person name="Shea T."/>
            <person name="Sisk P."/>
            <person name="Stolte C."/>
            <person name="Sykes S."/>
            <person name="Wortman J."/>
            <person name="Nusbaum C."/>
            <person name="Birren B."/>
        </authorList>
    </citation>
    <scope>NUCLEOTIDE SEQUENCE [LARGE SCALE GENOMIC DNA]</scope>
    <source>
        <strain evidence="1 2">CL02T12C01</strain>
    </source>
</reference>
<dbReference type="EMBL" id="AGXV01000022">
    <property type="protein sequence ID" value="EIY65623.1"/>
    <property type="molecule type" value="Genomic_DNA"/>
</dbReference>
<accession>I9T9Y4</accession>
<comment type="caution">
    <text evidence="1">The sequence shown here is derived from an EMBL/GenBank/DDBJ whole genome shotgun (WGS) entry which is preliminary data.</text>
</comment>
<dbReference type="AlphaFoldDB" id="I9T9Y4"/>
<keyword evidence="2" id="KW-1185">Reference proteome</keyword>
<dbReference type="PATRIC" id="fig|997887.3.peg.1905"/>
<sequence>MVKSLTEKELREIFGGVTVKVTYEKINGVLTRVFTFSCEVVS</sequence>
<dbReference type="HOGENOM" id="CLU_3247500_0_0_10"/>
<protein>
    <submittedName>
        <fullName evidence="1">Uncharacterized protein</fullName>
    </submittedName>
</protein>
<evidence type="ECO:0000313" key="2">
    <source>
        <dbReference type="Proteomes" id="UP000005150"/>
    </source>
</evidence>